<organism evidence="11 12">
    <name type="scientific">Staphylococcus simiae CCM 7213 = CCUG 51256</name>
    <dbReference type="NCBI Taxonomy" id="911238"/>
    <lineage>
        <taxon>Bacteria</taxon>
        <taxon>Bacillati</taxon>
        <taxon>Bacillota</taxon>
        <taxon>Bacilli</taxon>
        <taxon>Bacillales</taxon>
        <taxon>Staphylococcaceae</taxon>
        <taxon>Staphylococcus</taxon>
    </lineage>
</organism>
<dbReference type="GO" id="GO:0018826">
    <property type="term" value="F:methionine gamma-lyase activity"/>
    <property type="evidence" value="ECO:0007669"/>
    <property type="project" value="UniProtKB-EC"/>
</dbReference>
<dbReference type="GO" id="GO:0019346">
    <property type="term" value="P:transsulfuration"/>
    <property type="evidence" value="ECO:0007669"/>
    <property type="project" value="InterPro"/>
</dbReference>
<evidence type="ECO:0000256" key="4">
    <source>
        <dbReference type="ARBA" id="ARBA00047175"/>
    </source>
</evidence>
<evidence type="ECO:0000256" key="6">
    <source>
        <dbReference type="ARBA" id="ARBA00048780"/>
    </source>
</evidence>
<feature type="coiled-coil region" evidence="10">
    <location>
        <begin position="240"/>
        <end position="267"/>
    </location>
</feature>
<evidence type="ECO:0000256" key="1">
    <source>
        <dbReference type="ARBA" id="ARBA00001933"/>
    </source>
</evidence>
<dbReference type="Pfam" id="PF01053">
    <property type="entry name" value="Cys_Met_Meta_PP"/>
    <property type="match status" value="1"/>
</dbReference>
<dbReference type="InterPro" id="IPR015422">
    <property type="entry name" value="PyrdxlP-dep_Trfase_small"/>
</dbReference>
<evidence type="ECO:0000256" key="5">
    <source>
        <dbReference type="ARBA" id="ARBA00047199"/>
    </source>
</evidence>
<comment type="cofactor">
    <cofactor evidence="1 9">
        <name>pyridoxal 5'-phosphate</name>
        <dbReference type="ChEBI" id="CHEBI:597326"/>
    </cofactor>
</comment>
<evidence type="ECO:0000313" key="12">
    <source>
        <dbReference type="Proteomes" id="UP000005413"/>
    </source>
</evidence>
<name>G5JL19_9STAP</name>
<comment type="catalytic activity">
    <reaction evidence="7">
        <text>L-methionine + H2O = methanethiol + 2-oxobutanoate + NH4(+)</text>
        <dbReference type="Rhea" id="RHEA:23800"/>
        <dbReference type="ChEBI" id="CHEBI:15377"/>
        <dbReference type="ChEBI" id="CHEBI:16007"/>
        <dbReference type="ChEBI" id="CHEBI:16763"/>
        <dbReference type="ChEBI" id="CHEBI:28938"/>
        <dbReference type="ChEBI" id="CHEBI:57844"/>
        <dbReference type="EC" id="4.4.1.11"/>
    </reaction>
    <physiologicalReaction direction="left-to-right" evidence="7">
        <dbReference type="Rhea" id="RHEA:23801"/>
    </physiologicalReaction>
</comment>
<reference evidence="11 12" key="1">
    <citation type="journal article" date="2012" name="BMC Genomics">
        <title>Comparative genomic analysis of the genus Staphylococcus including Staphylococcus aureus and its newly described sister species Staphylococcus simiae.</title>
        <authorList>
            <person name="Suzuki H."/>
            <person name="Lefebure T."/>
            <person name="Pavinski Bitar P."/>
            <person name="Stanhope M.J."/>
        </authorList>
    </citation>
    <scope>NUCLEOTIDE SEQUENCE [LARGE SCALE GENOMIC DNA]</scope>
    <source>
        <strain evidence="11 12">CCM 7213</strain>
    </source>
</reference>
<accession>G5JL19</accession>
<dbReference type="CDD" id="cd00614">
    <property type="entry name" value="CGS_like"/>
    <property type="match status" value="1"/>
</dbReference>
<dbReference type="PANTHER" id="PTHR11808:SF90">
    <property type="entry name" value="CYSTATHIONINE GAMMA-SYNTHASE"/>
    <property type="match status" value="1"/>
</dbReference>
<dbReference type="InterPro" id="IPR054542">
    <property type="entry name" value="Cys_met_metab_PP"/>
</dbReference>
<dbReference type="GO" id="GO:0030170">
    <property type="term" value="F:pyridoxal phosphate binding"/>
    <property type="evidence" value="ECO:0007669"/>
    <property type="project" value="InterPro"/>
</dbReference>
<feature type="modified residue" description="N6-(pyridoxal phosphate)lysine" evidence="8">
    <location>
        <position position="193"/>
    </location>
</feature>
<evidence type="ECO:0000256" key="10">
    <source>
        <dbReference type="SAM" id="Coils"/>
    </source>
</evidence>
<dbReference type="GO" id="GO:0005737">
    <property type="term" value="C:cytoplasm"/>
    <property type="evidence" value="ECO:0007669"/>
    <property type="project" value="TreeGrafter"/>
</dbReference>
<evidence type="ECO:0000256" key="3">
    <source>
        <dbReference type="ARBA" id="ARBA00022898"/>
    </source>
</evidence>
<dbReference type="EMBL" id="AEUN01000498">
    <property type="protein sequence ID" value="EHJ07106.1"/>
    <property type="molecule type" value="Genomic_DNA"/>
</dbReference>
<dbReference type="InterPro" id="IPR000277">
    <property type="entry name" value="Cys/Met-Metab_PyrdxlP-dep_enz"/>
</dbReference>
<dbReference type="AlphaFoldDB" id="G5JL19"/>
<dbReference type="Gene3D" id="3.40.640.10">
    <property type="entry name" value="Type I PLP-dependent aspartate aminotransferase-like (Major domain)"/>
    <property type="match status" value="1"/>
</dbReference>
<proteinExistence type="inferred from homology"/>
<protein>
    <recommendedName>
        <fullName evidence="4">homocysteine desulfhydrase</fullName>
        <ecNumber evidence="4">4.4.1.2</ecNumber>
    </recommendedName>
    <alternativeName>
        <fullName evidence="5">Homocysteine desulfhydrase</fullName>
    </alternativeName>
</protein>
<evidence type="ECO:0000256" key="8">
    <source>
        <dbReference type="PIRSR" id="PIRSR001434-2"/>
    </source>
</evidence>
<dbReference type="InterPro" id="IPR015421">
    <property type="entry name" value="PyrdxlP-dep_Trfase_major"/>
</dbReference>
<dbReference type="EC" id="4.4.1.2" evidence="4"/>
<keyword evidence="3 8" id="KW-0663">Pyridoxal phosphate</keyword>
<sequence>MKDTELAQIALTHDHTGAIANPIYLSTAYQHPSLGQSTGYDYTRTKNPTRSAFEESFAKLERGIASFATSSGMAAIQLICNLFKPNDEILVSFDLYGGTFRLFDYYEQQYGIQFKYVDFLNYEEVTNQITANTKALFIEPISNPQMIAIDVEPYYQLAQKHQLLTIIDNTFLTPYLSTPLEEGADIVLHSATKYIGGHNDVLAGVVTVKDDKLAQQLFDFHNMIGATLSPLDSYLLQRGLKTLHLRIERSQSNAQQLAAKCQDLEAIDQVLYSGRTGMLSLRLNKNYNVAKFLESLDICIFAESLGGTETLITFPYTQTHVDMPDSEKDKRGIDEQLIRLSIGIEDYTDIERDIIQALKHAYVGGIL</sequence>
<dbReference type="PROSITE" id="PS00868">
    <property type="entry name" value="CYS_MET_METAB_PP"/>
    <property type="match status" value="1"/>
</dbReference>
<comment type="similarity">
    <text evidence="2 9">Belongs to the trans-sulfuration enzymes family.</text>
</comment>
<evidence type="ECO:0000313" key="11">
    <source>
        <dbReference type="EMBL" id="EHJ07106.1"/>
    </source>
</evidence>
<dbReference type="InterPro" id="IPR015424">
    <property type="entry name" value="PyrdxlP-dep_Trfase"/>
</dbReference>
<dbReference type="GO" id="GO:0047982">
    <property type="term" value="F:homocysteine desulfhydrase activity"/>
    <property type="evidence" value="ECO:0007669"/>
    <property type="project" value="UniProtKB-EC"/>
</dbReference>
<dbReference type="PIRSF" id="PIRSF001434">
    <property type="entry name" value="CGS"/>
    <property type="match status" value="1"/>
</dbReference>
<comment type="catalytic activity">
    <reaction evidence="6">
        <text>L-homocysteine + H2O = 2-oxobutanoate + hydrogen sulfide + NH4(+) + H(+)</text>
        <dbReference type="Rhea" id="RHEA:14501"/>
        <dbReference type="ChEBI" id="CHEBI:15377"/>
        <dbReference type="ChEBI" id="CHEBI:15378"/>
        <dbReference type="ChEBI" id="CHEBI:16763"/>
        <dbReference type="ChEBI" id="CHEBI:28938"/>
        <dbReference type="ChEBI" id="CHEBI:29919"/>
        <dbReference type="ChEBI" id="CHEBI:58199"/>
        <dbReference type="EC" id="4.4.1.2"/>
    </reaction>
    <physiologicalReaction direction="left-to-right" evidence="6">
        <dbReference type="Rhea" id="RHEA:14502"/>
    </physiologicalReaction>
</comment>
<evidence type="ECO:0000256" key="2">
    <source>
        <dbReference type="ARBA" id="ARBA00009077"/>
    </source>
</evidence>
<evidence type="ECO:0000256" key="7">
    <source>
        <dbReference type="ARBA" id="ARBA00052699"/>
    </source>
</evidence>
<keyword evidence="10" id="KW-0175">Coiled coil</keyword>
<gene>
    <name evidence="11" type="ORF">SS7213T_10914</name>
</gene>
<dbReference type="RefSeq" id="WP_002464869.1">
    <property type="nucleotide sequence ID" value="NZ_AEUN01000498.1"/>
</dbReference>
<dbReference type="Proteomes" id="UP000005413">
    <property type="component" value="Unassembled WGS sequence"/>
</dbReference>
<dbReference type="PANTHER" id="PTHR11808">
    <property type="entry name" value="TRANS-SULFURATION ENZYME FAMILY MEMBER"/>
    <property type="match status" value="1"/>
</dbReference>
<keyword evidence="12" id="KW-1185">Reference proteome</keyword>
<dbReference type="PATRIC" id="fig|911238.3.peg.1928"/>
<comment type="caution">
    <text evidence="11">The sequence shown here is derived from an EMBL/GenBank/DDBJ whole genome shotgun (WGS) entry which is preliminary data.</text>
</comment>
<dbReference type="SUPFAM" id="SSF53383">
    <property type="entry name" value="PLP-dependent transferases"/>
    <property type="match status" value="1"/>
</dbReference>
<evidence type="ECO:0000256" key="9">
    <source>
        <dbReference type="RuleBase" id="RU362118"/>
    </source>
</evidence>
<dbReference type="Gene3D" id="3.90.1150.10">
    <property type="entry name" value="Aspartate Aminotransferase, domain 1"/>
    <property type="match status" value="1"/>
</dbReference>
<dbReference type="OrthoDB" id="9803887at2"/>
<dbReference type="FunFam" id="3.40.640.10:FF:000046">
    <property type="entry name" value="Cystathionine gamma-lyase"/>
    <property type="match status" value="1"/>
</dbReference>